<evidence type="ECO:0000313" key="9">
    <source>
        <dbReference type="EMBL" id="MBP1993907.1"/>
    </source>
</evidence>
<name>A0ABS4J237_9BACL</name>
<protein>
    <submittedName>
        <fullName evidence="9">Phosphoglycerol transferase MdoB-like AlkP superfamily enzyme</fullName>
    </submittedName>
</protein>
<feature type="transmembrane region" description="Helical" evidence="7">
    <location>
        <begin position="72"/>
        <end position="98"/>
    </location>
</feature>
<dbReference type="Proteomes" id="UP001519287">
    <property type="component" value="Unassembled WGS sequence"/>
</dbReference>
<evidence type="ECO:0000313" key="10">
    <source>
        <dbReference type="Proteomes" id="UP001519287"/>
    </source>
</evidence>
<evidence type="ECO:0000256" key="2">
    <source>
        <dbReference type="ARBA" id="ARBA00004936"/>
    </source>
</evidence>
<proteinExistence type="predicted"/>
<dbReference type="InterPro" id="IPR000917">
    <property type="entry name" value="Sulfatase_N"/>
</dbReference>
<dbReference type="CDD" id="cd16015">
    <property type="entry name" value="LTA_synthase"/>
    <property type="match status" value="1"/>
</dbReference>
<dbReference type="EMBL" id="JAGGLB010000022">
    <property type="protein sequence ID" value="MBP1993907.1"/>
    <property type="molecule type" value="Genomic_DNA"/>
</dbReference>
<keyword evidence="6 7" id="KW-0472">Membrane</keyword>
<evidence type="ECO:0000259" key="8">
    <source>
        <dbReference type="Pfam" id="PF00884"/>
    </source>
</evidence>
<keyword evidence="5 7" id="KW-1133">Transmembrane helix</keyword>
<keyword evidence="3" id="KW-1003">Cell membrane</keyword>
<dbReference type="Pfam" id="PF00884">
    <property type="entry name" value="Sulfatase"/>
    <property type="match status" value="1"/>
</dbReference>
<feature type="domain" description="Sulfatase N-terminal" evidence="8">
    <location>
        <begin position="252"/>
        <end position="546"/>
    </location>
</feature>
<evidence type="ECO:0000256" key="5">
    <source>
        <dbReference type="ARBA" id="ARBA00022989"/>
    </source>
</evidence>
<dbReference type="PANTHER" id="PTHR47371">
    <property type="entry name" value="LIPOTEICHOIC ACID SYNTHASE"/>
    <property type="match status" value="1"/>
</dbReference>
<feature type="transmembrane region" description="Helical" evidence="7">
    <location>
        <begin position="118"/>
        <end position="140"/>
    </location>
</feature>
<feature type="transmembrane region" description="Helical" evidence="7">
    <location>
        <begin position="12"/>
        <end position="28"/>
    </location>
</feature>
<dbReference type="PANTHER" id="PTHR47371:SF3">
    <property type="entry name" value="PHOSPHOGLYCEROL TRANSFERASE I"/>
    <property type="match status" value="1"/>
</dbReference>
<evidence type="ECO:0000256" key="7">
    <source>
        <dbReference type="SAM" id="Phobius"/>
    </source>
</evidence>
<dbReference type="RefSeq" id="WP_209975778.1">
    <property type="nucleotide sequence ID" value="NZ_JAGGLB010000022.1"/>
</dbReference>
<keyword evidence="10" id="KW-1185">Reference proteome</keyword>
<evidence type="ECO:0000256" key="1">
    <source>
        <dbReference type="ARBA" id="ARBA00004651"/>
    </source>
</evidence>
<comment type="caution">
    <text evidence="9">The sequence shown here is derived from an EMBL/GenBank/DDBJ whole genome shotgun (WGS) entry which is preliminary data.</text>
</comment>
<comment type="subcellular location">
    <subcellularLocation>
        <location evidence="1">Cell membrane</location>
        <topology evidence="1">Multi-pass membrane protein</topology>
    </subcellularLocation>
</comment>
<accession>A0ABS4J237</accession>
<dbReference type="InterPro" id="IPR017850">
    <property type="entry name" value="Alkaline_phosphatase_core_sf"/>
</dbReference>
<organism evidence="9 10">
    <name type="scientific">Paenibacillus eucommiae</name>
    <dbReference type="NCBI Taxonomy" id="1355755"/>
    <lineage>
        <taxon>Bacteria</taxon>
        <taxon>Bacillati</taxon>
        <taxon>Bacillota</taxon>
        <taxon>Bacilli</taxon>
        <taxon>Bacillales</taxon>
        <taxon>Paenibacillaceae</taxon>
        <taxon>Paenibacillus</taxon>
    </lineage>
</organism>
<evidence type="ECO:0000256" key="6">
    <source>
        <dbReference type="ARBA" id="ARBA00023136"/>
    </source>
</evidence>
<dbReference type="SUPFAM" id="SSF53649">
    <property type="entry name" value="Alkaline phosphatase-like"/>
    <property type="match status" value="1"/>
</dbReference>
<gene>
    <name evidence="9" type="ORF">J2Z66_005533</name>
</gene>
<reference evidence="9 10" key="1">
    <citation type="submission" date="2021-03" db="EMBL/GenBank/DDBJ databases">
        <title>Genomic Encyclopedia of Type Strains, Phase IV (KMG-IV): sequencing the most valuable type-strain genomes for metagenomic binning, comparative biology and taxonomic classification.</title>
        <authorList>
            <person name="Goeker M."/>
        </authorList>
    </citation>
    <scope>NUCLEOTIDE SEQUENCE [LARGE SCALE GENOMIC DNA]</scope>
    <source>
        <strain evidence="9 10">DSM 26048</strain>
    </source>
</reference>
<dbReference type="InterPro" id="IPR050448">
    <property type="entry name" value="OpgB/LTA_synthase_biosynth"/>
</dbReference>
<sequence length="704" mass="79990">MYIIVQRFLSRIWILVLPLILMMFTEFLNRGTIGETFGWAAENPPAFFLAYLIVLALYLLLIGATGYSRISFWVLGCLLFTFAAFSGSKLKAIGAPLYPWDIFFNNQDVRYGAFFSQYFSFRIFVYIVIVAAICYILLHFSARRRQSELFKLVSLERGIYAVIAIFLLFSLVTDKPIPFKNANSIYTVPWDPTLTYDINGLVLSTMMMSDFLKTEKPENYSKKEILSILDNIPVNKQIEQNTPNKQTEPVKPNIIFVLSESFWDPTQMTNVSFSKDPIPYFRSLQKTYTSGTLLTPQFGGSSANVEFEVLTGNSMRLLPFDPDKVLPYIQYINHGIDSMASILSRQGYASMATNSFFSWFFEQRKVNKHLGFERFISSEYFPNDFSGPNYADRTIVQKVIEETEKSPGPDFIFASTMENHGPFPPGKFRDTDIEVSGPITDLSKGMLESLARGISASDDSLKALTDYFTEKGEPTILLFFGDHMPALGDDYMVYRDSGYLLEDDPDFYNKTHMTPFVIWNNYLPAAKEELHISPAYLGPYILNMAGLEGSYYTDFLQEFYKKFPVVPRPEDWAQAGISESDIAAYRKLQYDILFGKRYAYEAAGFKESIIDPDYMLGYGNPVIVKATAADTDHALTVEGRLFFPQSKVYLDGKELATSYQSGTRLTAELPEDVTLSTGKVHRLEVKLIDSKKALIGQSNVWLLP</sequence>
<evidence type="ECO:0000256" key="3">
    <source>
        <dbReference type="ARBA" id="ARBA00022475"/>
    </source>
</evidence>
<dbReference type="Gene3D" id="3.40.720.10">
    <property type="entry name" value="Alkaline Phosphatase, subunit A"/>
    <property type="match status" value="1"/>
</dbReference>
<feature type="transmembrane region" description="Helical" evidence="7">
    <location>
        <begin position="48"/>
        <end position="65"/>
    </location>
</feature>
<feature type="transmembrane region" description="Helical" evidence="7">
    <location>
        <begin position="152"/>
        <end position="172"/>
    </location>
</feature>
<keyword evidence="4 7" id="KW-0812">Transmembrane</keyword>
<evidence type="ECO:0000256" key="4">
    <source>
        <dbReference type="ARBA" id="ARBA00022692"/>
    </source>
</evidence>
<comment type="pathway">
    <text evidence="2">Cell wall biogenesis; lipoteichoic acid biosynthesis.</text>
</comment>